<evidence type="ECO:0000313" key="1">
    <source>
        <dbReference type="EMBL" id="ELZ04084.1"/>
    </source>
</evidence>
<name>M0B354_9EURY</name>
<dbReference type="STRING" id="1227492.C482_03591"/>
<dbReference type="AlphaFoldDB" id="M0B354"/>
<gene>
    <name evidence="1" type="ORF">C482_03591</name>
</gene>
<proteinExistence type="predicted"/>
<reference evidence="1 2" key="1">
    <citation type="journal article" date="2014" name="PLoS Genet.">
        <title>Phylogenetically driven sequencing of extremely halophilic archaea reveals strategies for static and dynamic osmo-response.</title>
        <authorList>
            <person name="Becker E.A."/>
            <person name="Seitzer P.M."/>
            <person name="Tritt A."/>
            <person name="Larsen D."/>
            <person name="Krusor M."/>
            <person name="Yao A.I."/>
            <person name="Wu D."/>
            <person name="Madern D."/>
            <person name="Eisen J.A."/>
            <person name="Darling A.E."/>
            <person name="Facciotti M.T."/>
        </authorList>
    </citation>
    <scope>NUCLEOTIDE SEQUENCE [LARGE SCALE GENOMIC DNA]</scope>
    <source>
        <strain evidence="1 2">JCM 10990</strain>
    </source>
</reference>
<dbReference type="RefSeq" id="WP_006166109.1">
    <property type="nucleotide sequence ID" value="NZ_AOIN01000024.1"/>
</dbReference>
<keyword evidence="2" id="KW-1185">Reference proteome</keyword>
<organism evidence="1 2">
    <name type="scientific">Natrialba chahannaoensis JCM 10990</name>
    <dbReference type="NCBI Taxonomy" id="1227492"/>
    <lineage>
        <taxon>Archaea</taxon>
        <taxon>Methanobacteriati</taxon>
        <taxon>Methanobacteriota</taxon>
        <taxon>Stenosarchaea group</taxon>
        <taxon>Halobacteria</taxon>
        <taxon>Halobacteriales</taxon>
        <taxon>Natrialbaceae</taxon>
        <taxon>Natrialba</taxon>
    </lineage>
</organism>
<dbReference type="PATRIC" id="fig|1227492.4.peg.697"/>
<dbReference type="EMBL" id="AOIN01000024">
    <property type="protein sequence ID" value="ELZ04084.1"/>
    <property type="molecule type" value="Genomic_DNA"/>
</dbReference>
<evidence type="ECO:0000313" key="2">
    <source>
        <dbReference type="Proteomes" id="UP000011693"/>
    </source>
</evidence>
<comment type="caution">
    <text evidence="1">The sequence shown here is derived from an EMBL/GenBank/DDBJ whole genome shotgun (WGS) entry which is preliminary data.</text>
</comment>
<accession>M0B354</accession>
<protein>
    <submittedName>
        <fullName evidence="1">Uncharacterized protein</fullName>
    </submittedName>
</protein>
<sequence length="67" mass="7306">MTNSEGENRTAVSTARTYTVGRNQYRDTWTVDENGCLHTGTATATPFVERTTTSTQPAVTGRGVRKP</sequence>
<dbReference type="OrthoDB" id="202924at2157"/>
<dbReference type="Proteomes" id="UP000011693">
    <property type="component" value="Unassembled WGS sequence"/>
</dbReference>